<evidence type="ECO:0008006" key="4">
    <source>
        <dbReference type="Google" id="ProtNLM"/>
    </source>
</evidence>
<dbReference type="Gene3D" id="3.80.10.10">
    <property type="entry name" value="Ribonuclease Inhibitor"/>
    <property type="match status" value="1"/>
</dbReference>
<dbReference type="InterPro" id="IPR032675">
    <property type="entry name" value="LRR_dom_sf"/>
</dbReference>
<dbReference type="InterPro" id="IPR047722">
    <property type="entry name" value="STM4015-like"/>
</dbReference>
<dbReference type="EMBL" id="BMVU01000003">
    <property type="protein sequence ID" value="GGX58786.1"/>
    <property type="molecule type" value="Genomic_DNA"/>
</dbReference>
<comment type="caution">
    <text evidence="2">The sequence shown here is derived from an EMBL/GenBank/DDBJ whole genome shotgun (WGS) entry which is preliminary data.</text>
</comment>
<proteinExistence type="predicted"/>
<accession>A0A918KCP5</accession>
<dbReference type="Proteomes" id="UP000619244">
    <property type="component" value="Unassembled WGS sequence"/>
</dbReference>
<evidence type="ECO:0000313" key="3">
    <source>
        <dbReference type="Proteomes" id="UP000619244"/>
    </source>
</evidence>
<evidence type="ECO:0000313" key="2">
    <source>
        <dbReference type="EMBL" id="GGX58786.1"/>
    </source>
</evidence>
<reference evidence="2" key="2">
    <citation type="submission" date="2020-09" db="EMBL/GenBank/DDBJ databases">
        <authorList>
            <person name="Sun Q."/>
            <person name="Ohkuma M."/>
        </authorList>
    </citation>
    <scope>NUCLEOTIDE SEQUENCE</scope>
    <source>
        <strain evidence="2">JCM 4790</strain>
    </source>
</reference>
<evidence type="ECO:0000256" key="1">
    <source>
        <dbReference type="SAM" id="MobiDB-lite"/>
    </source>
</evidence>
<organism evidence="2 3">
    <name type="scientific">Streptomyces minutiscleroticus</name>
    <dbReference type="NCBI Taxonomy" id="68238"/>
    <lineage>
        <taxon>Bacteria</taxon>
        <taxon>Bacillati</taxon>
        <taxon>Actinomycetota</taxon>
        <taxon>Actinomycetes</taxon>
        <taxon>Kitasatosporales</taxon>
        <taxon>Streptomycetaceae</taxon>
        <taxon>Streptomyces</taxon>
    </lineage>
</organism>
<keyword evidence="3" id="KW-1185">Reference proteome</keyword>
<feature type="region of interest" description="Disordered" evidence="1">
    <location>
        <begin position="1"/>
        <end position="20"/>
    </location>
</feature>
<reference evidence="2" key="1">
    <citation type="journal article" date="2014" name="Int. J. Syst. Evol. Microbiol.">
        <title>Complete genome sequence of Corynebacterium casei LMG S-19264T (=DSM 44701T), isolated from a smear-ripened cheese.</title>
        <authorList>
            <consortium name="US DOE Joint Genome Institute (JGI-PGF)"/>
            <person name="Walter F."/>
            <person name="Albersmeier A."/>
            <person name="Kalinowski J."/>
            <person name="Ruckert C."/>
        </authorList>
    </citation>
    <scope>NUCLEOTIDE SEQUENCE</scope>
    <source>
        <strain evidence="2">JCM 4790</strain>
    </source>
</reference>
<gene>
    <name evidence="2" type="ORF">GCM10010358_11120</name>
</gene>
<dbReference type="AlphaFoldDB" id="A0A918KCP5"/>
<sequence length="345" mass="37555">MDRRGVGGVRRRPGPHAGGHRVTIDHISELHGLPVYDFPRAGEEDGPLPAAETVAWRLARDPFRTDEESFDLCWERFLDTVDPARVRALVLGAGAYGTEDSGDDPEETAERLAAAAGRLTGLRALYLADLTFEEAELSWIVQGDVSPVLAAYPRLEELAVRGSNGGFEDEPGLRLTPLRHEHLRVLRFENGGLPREVVQGLVACDLPRLERLDLWLGDEYYGRTTTVADLAPLLAGDALPALRHLGLQNSDVQDEVAAAVATAPVVARLTSLHLGLGTLGDAGAEALLTGQPLTHLEELDLHHHFLSDPMMRRLREALEPFGVEVDLGEQEKADEDGSRYTAAGE</sequence>
<dbReference type="NCBIfam" id="NF038076">
    <property type="entry name" value="fam_STM4015"/>
    <property type="match status" value="1"/>
</dbReference>
<dbReference type="SUPFAM" id="SSF52047">
    <property type="entry name" value="RNI-like"/>
    <property type="match status" value="1"/>
</dbReference>
<name>A0A918KCP5_9ACTN</name>
<protein>
    <recommendedName>
        <fullName evidence="4">Leucine-rich repeat domain-containing protein</fullName>
    </recommendedName>
</protein>